<dbReference type="RefSeq" id="WP_010528786.1">
    <property type="nucleotide sequence ID" value="NZ_AFSL01000097.1"/>
</dbReference>
<accession>A0A1I2FKL4</accession>
<dbReference type="InParanoid" id="A0A1I2FKL4"/>
<sequence length="112" mass="12182">MNQKVAIPVVNGLLSAHFGHCQYFIIADVVDGEIRQIKEEVPPPHEPGVIPRWLGALGVNVVLVGGIGQKALELFKQFGINPVIGVPQKEPKQLLEDFINDKLVVGANQCSH</sequence>
<dbReference type="InterPro" id="IPR033913">
    <property type="entry name" value="MTH1175_dom"/>
</dbReference>
<gene>
    <name evidence="2" type="ORF">SAMN05444380_13013</name>
</gene>
<name>A0A1I2FKL4_9BACT</name>
<evidence type="ECO:0000313" key="3">
    <source>
        <dbReference type="Proteomes" id="UP000181976"/>
    </source>
</evidence>
<protein>
    <submittedName>
        <fullName evidence="2">Predicted Fe-Mo cluster-binding protein, NifX family</fullName>
    </submittedName>
</protein>
<dbReference type="EMBL" id="FONA01000030">
    <property type="protein sequence ID" value="SFF05056.1"/>
    <property type="molecule type" value="Genomic_DNA"/>
</dbReference>
<dbReference type="eggNOG" id="COG1433">
    <property type="taxonomic scope" value="Bacteria"/>
</dbReference>
<organism evidence="2 3">
    <name type="scientific">Thermophagus xiamenensis</name>
    <dbReference type="NCBI Taxonomy" id="385682"/>
    <lineage>
        <taxon>Bacteria</taxon>
        <taxon>Pseudomonadati</taxon>
        <taxon>Bacteroidota</taxon>
        <taxon>Bacteroidia</taxon>
        <taxon>Marinilabiliales</taxon>
        <taxon>Marinilabiliaceae</taxon>
        <taxon>Thermophagus</taxon>
    </lineage>
</organism>
<keyword evidence="3" id="KW-1185">Reference proteome</keyword>
<dbReference type="InterPro" id="IPR036105">
    <property type="entry name" value="DiNase_FeMo-co_biosyn_sf"/>
</dbReference>
<dbReference type="CDD" id="cd00851">
    <property type="entry name" value="MTH1175"/>
    <property type="match status" value="1"/>
</dbReference>
<dbReference type="OrthoDB" id="280278at2"/>
<dbReference type="PANTHER" id="PTHR42983:SF1">
    <property type="entry name" value="IRON-MOLYBDENUM PROTEIN"/>
    <property type="match status" value="1"/>
</dbReference>
<dbReference type="Gene3D" id="3.30.420.130">
    <property type="entry name" value="Dinitrogenase iron-molybdenum cofactor biosynthesis domain"/>
    <property type="match status" value="1"/>
</dbReference>
<dbReference type="SUPFAM" id="SSF53146">
    <property type="entry name" value="Nitrogenase accessory factor-like"/>
    <property type="match status" value="1"/>
</dbReference>
<dbReference type="InterPro" id="IPR003731">
    <property type="entry name" value="Di-Nase_FeMo-co_biosynth"/>
</dbReference>
<reference evidence="2 3" key="1">
    <citation type="submission" date="2016-10" db="EMBL/GenBank/DDBJ databases">
        <authorList>
            <person name="de Groot N.N."/>
        </authorList>
    </citation>
    <scope>NUCLEOTIDE SEQUENCE [LARGE SCALE GENOMIC DNA]</scope>
    <source>
        <strain evidence="2 3">DSM 19012</strain>
    </source>
</reference>
<dbReference type="PANTHER" id="PTHR42983">
    <property type="entry name" value="DINITROGENASE IRON-MOLYBDENUM COFACTOR PROTEIN-RELATED"/>
    <property type="match status" value="1"/>
</dbReference>
<evidence type="ECO:0000313" key="2">
    <source>
        <dbReference type="EMBL" id="SFF05056.1"/>
    </source>
</evidence>
<dbReference type="Proteomes" id="UP000181976">
    <property type="component" value="Unassembled WGS sequence"/>
</dbReference>
<proteinExistence type="predicted"/>
<dbReference type="STRING" id="385682.SAMN05444380_13013"/>
<evidence type="ECO:0000259" key="1">
    <source>
        <dbReference type="Pfam" id="PF02579"/>
    </source>
</evidence>
<dbReference type="Pfam" id="PF02579">
    <property type="entry name" value="Nitro_FeMo-Co"/>
    <property type="match status" value="1"/>
</dbReference>
<dbReference type="AlphaFoldDB" id="A0A1I2FKL4"/>
<feature type="domain" description="Dinitrogenase iron-molybdenum cofactor biosynthesis" evidence="1">
    <location>
        <begin position="13"/>
        <end position="99"/>
    </location>
</feature>